<evidence type="ECO:0000313" key="2">
    <source>
        <dbReference type="EMBL" id="CAL4804283.1"/>
    </source>
</evidence>
<dbReference type="EMBL" id="CAMXCT020006612">
    <property type="protein sequence ID" value="CAL1170346.1"/>
    <property type="molecule type" value="Genomic_DNA"/>
</dbReference>
<dbReference type="AlphaFoldDB" id="A0A9P1DVG4"/>
<dbReference type="Proteomes" id="UP001152797">
    <property type="component" value="Unassembled WGS sequence"/>
</dbReference>
<protein>
    <submittedName>
        <fullName evidence="2">UPF0420 protein</fullName>
    </submittedName>
</protein>
<dbReference type="EMBL" id="CAMXCT030006612">
    <property type="protein sequence ID" value="CAL4804283.1"/>
    <property type="molecule type" value="Genomic_DNA"/>
</dbReference>
<proteinExistence type="predicted"/>
<sequence>MAGRVPIDVQPLCRMEHCYDVEFINGSVATEFGYIRSQDEGLISCPLPQVGRLWSGLSGRSKCQLKVSLNGGVHWSEPPIAMDVIAAPTLFDATPTRVSADSGTDMFCEKCTVLDIIGSHFNHAIGNDTISPRCWLGEHEGSVISVMHNVTKCSFHSGPRIRQDRMTFDSVALGNGLFGVSLTGPVLKDPMSPKPPVMVFVADPPVINYIRPTVVFQEPGRRLYVYGSHFPPDTGGDCAFFRDGTAGRDRVVVPSVNLNSSLAICPLPEALTGGKYQLMIRFKGGVVAQPHVDQKPVFEVLDPLHVSQFRPSVVGPRRPVQVILDGVSAPLQELETSGSFESQAIYCMWFVYASESQTQGAENSLPVFVSEAGRARVMRCTDPEVTRFCACGQTLKGCQDAEHLVFGSPDESR</sequence>
<keyword evidence="3" id="KW-1185">Reference proteome</keyword>
<evidence type="ECO:0000313" key="3">
    <source>
        <dbReference type="Proteomes" id="UP001152797"/>
    </source>
</evidence>
<dbReference type="EMBL" id="CAMXCT010006612">
    <property type="protein sequence ID" value="CAI4016971.1"/>
    <property type="molecule type" value="Genomic_DNA"/>
</dbReference>
<organism evidence="1">
    <name type="scientific">Cladocopium goreaui</name>
    <dbReference type="NCBI Taxonomy" id="2562237"/>
    <lineage>
        <taxon>Eukaryota</taxon>
        <taxon>Sar</taxon>
        <taxon>Alveolata</taxon>
        <taxon>Dinophyceae</taxon>
        <taxon>Suessiales</taxon>
        <taxon>Symbiodiniaceae</taxon>
        <taxon>Cladocopium</taxon>
    </lineage>
</organism>
<accession>A0A9P1DVG4</accession>
<evidence type="ECO:0000313" key="1">
    <source>
        <dbReference type="EMBL" id="CAI4016971.1"/>
    </source>
</evidence>
<reference evidence="1" key="1">
    <citation type="submission" date="2022-10" db="EMBL/GenBank/DDBJ databases">
        <authorList>
            <person name="Chen Y."/>
            <person name="Dougan E. K."/>
            <person name="Chan C."/>
            <person name="Rhodes N."/>
            <person name="Thang M."/>
        </authorList>
    </citation>
    <scope>NUCLEOTIDE SEQUENCE</scope>
</reference>
<gene>
    <name evidence="1" type="ORF">C1SCF055_LOCUS41652</name>
</gene>
<name>A0A9P1DVG4_9DINO</name>
<reference evidence="2 3" key="2">
    <citation type="submission" date="2024-05" db="EMBL/GenBank/DDBJ databases">
        <authorList>
            <person name="Chen Y."/>
            <person name="Shah S."/>
            <person name="Dougan E. K."/>
            <person name="Thang M."/>
            <person name="Chan C."/>
        </authorList>
    </citation>
    <scope>NUCLEOTIDE SEQUENCE [LARGE SCALE GENOMIC DNA]</scope>
</reference>
<comment type="caution">
    <text evidence="1">The sequence shown here is derived from an EMBL/GenBank/DDBJ whole genome shotgun (WGS) entry which is preliminary data.</text>
</comment>
<dbReference type="OrthoDB" id="437218at2759"/>